<evidence type="ECO:0000313" key="3">
    <source>
        <dbReference type="EMBL" id="TLP99535.1"/>
    </source>
</evidence>
<dbReference type="Proteomes" id="UP000310458">
    <property type="component" value="Unassembled WGS sequence"/>
</dbReference>
<proteinExistence type="predicted"/>
<dbReference type="InterPro" id="IPR049449">
    <property type="entry name" value="TesB_ACOT8-like_N"/>
</dbReference>
<feature type="domain" description="Acyl-CoA thioesterase-like N-terminal HotDog" evidence="1">
    <location>
        <begin position="27"/>
        <end position="110"/>
    </location>
</feature>
<organism evidence="3 4">
    <name type="scientific">Nesterenkonia salmonea</name>
    <dbReference type="NCBI Taxonomy" id="1804987"/>
    <lineage>
        <taxon>Bacteria</taxon>
        <taxon>Bacillati</taxon>
        <taxon>Actinomycetota</taxon>
        <taxon>Actinomycetes</taxon>
        <taxon>Micrococcales</taxon>
        <taxon>Micrococcaceae</taxon>
        <taxon>Nesterenkonia</taxon>
    </lineage>
</organism>
<dbReference type="InterPro" id="IPR049450">
    <property type="entry name" value="ACOT8-like_C"/>
</dbReference>
<dbReference type="EMBL" id="VAVZ01000005">
    <property type="protein sequence ID" value="TLP99535.1"/>
    <property type="molecule type" value="Genomic_DNA"/>
</dbReference>
<accession>A0A5R9BFT5</accession>
<keyword evidence="4" id="KW-1185">Reference proteome</keyword>
<protein>
    <submittedName>
        <fullName evidence="3">Thioesterase family protein</fullName>
    </submittedName>
</protein>
<dbReference type="OrthoDB" id="1413770at2"/>
<dbReference type="InterPro" id="IPR042171">
    <property type="entry name" value="Acyl-CoA_hotdog"/>
</dbReference>
<sequence>MSESEKPSAYFIPLGGERYQATQAVSGAWDETEQHISSPLGLMVHTVEKAAASRRDDPLQLCRLSFDILGTVPVGEVHVDVEVLRPGRTIELVEARMSHRGRTIVILRAWALAEFATEAIQGSSLPGIPRRDDVPPWDATSVWPGGFIASLTSNRDHHEPGRARGWTSSSLRLVDGEEVSSFAKFCALLDVANGVAVRADPAEVAFPNVDLTASFFRIPQGEQVGYDTHVSFGPTGLGLTHSILHDAVGPVGSLTQQLTVRMS</sequence>
<evidence type="ECO:0000259" key="2">
    <source>
        <dbReference type="Pfam" id="PF20789"/>
    </source>
</evidence>
<dbReference type="Gene3D" id="2.40.160.210">
    <property type="entry name" value="Acyl-CoA thioesterase, double hotdog domain"/>
    <property type="match status" value="1"/>
</dbReference>
<name>A0A5R9BFT5_9MICC</name>
<reference evidence="3 4" key="1">
    <citation type="submission" date="2019-05" db="EMBL/GenBank/DDBJ databases">
        <title>Nesterenkonia sp. GY074 isolated from the Southern Atlantic Ocean.</title>
        <authorList>
            <person name="Zhang G."/>
        </authorList>
    </citation>
    <scope>NUCLEOTIDE SEQUENCE [LARGE SCALE GENOMIC DNA]</scope>
    <source>
        <strain evidence="3 4">GY074</strain>
    </source>
</reference>
<gene>
    <name evidence="3" type="ORF">FEF26_02685</name>
</gene>
<comment type="caution">
    <text evidence="3">The sequence shown here is derived from an EMBL/GenBank/DDBJ whole genome shotgun (WGS) entry which is preliminary data.</text>
</comment>
<dbReference type="Pfam" id="PF20789">
    <property type="entry name" value="4HBT_3C"/>
    <property type="match status" value="1"/>
</dbReference>
<evidence type="ECO:0000259" key="1">
    <source>
        <dbReference type="Pfam" id="PF13622"/>
    </source>
</evidence>
<dbReference type="RefSeq" id="WP_138252000.1">
    <property type="nucleotide sequence ID" value="NZ_VAVZ01000005.1"/>
</dbReference>
<evidence type="ECO:0000313" key="4">
    <source>
        <dbReference type="Proteomes" id="UP000310458"/>
    </source>
</evidence>
<dbReference type="Pfam" id="PF13622">
    <property type="entry name" value="4HBT_3"/>
    <property type="match status" value="1"/>
</dbReference>
<feature type="domain" description="Acyl-CoA thioesterase-like C-terminal" evidence="2">
    <location>
        <begin position="154"/>
        <end position="260"/>
    </location>
</feature>
<dbReference type="AlphaFoldDB" id="A0A5R9BFT5"/>